<reference evidence="2 3" key="1">
    <citation type="journal article" date="2006" name="Nature">
        <title>Global trends of whole-genome duplications revealed by the ciliate Paramecium tetraurelia.</title>
        <authorList>
            <consortium name="Genoscope"/>
            <person name="Aury J.-M."/>
            <person name="Jaillon O."/>
            <person name="Duret L."/>
            <person name="Noel B."/>
            <person name="Jubin C."/>
            <person name="Porcel B.M."/>
            <person name="Segurens B."/>
            <person name="Daubin V."/>
            <person name="Anthouard V."/>
            <person name="Aiach N."/>
            <person name="Arnaiz O."/>
            <person name="Billaut A."/>
            <person name="Beisson J."/>
            <person name="Blanc I."/>
            <person name="Bouhouche K."/>
            <person name="Camara F."/>
            <person name="Duharcourt S."/>
            <person name="Guigo R."/>
            <person name="Gogendeau D."/>
            <person name="Katinka M."/>
            <person name="Keller A.-M."/>
            <person name="Kissmehl R."/>
            <person name="Klotz C."/>
            <person name="Koll F."/>
            <person name="Le Moue A."/>
            <person name="Lepere C."/>
            <person name="Malinsky S."/>
            <person name="Nowacki M."/>
            <person name="Nowak J.K."/>
            <person name="Plattner H."/>
            <person name="Poulain J."/>
            <person name="Ruiz F."/>
            <person name="Serrano V."/>
            <person name="Zagulski M."/>
            <person name="Dessen P."/>
            <person name="Betermier M."/>
            <person name="Weissenbach J."/>
            <person name="Scarpelli C."/>
            <person name="Schachter V."/>
            <person name="Sperling L."/>
            <person name="Meyer E."/>
            <person name="Cohen J."/>
            <person name="Wincker P."/>
        </authorList>
    </citation>
    <scope>NUCLEOTIDE SEQUENCE [LARGE SCALE GENOMIC DNA]</scope>
    <source>
        <strain evidence="2 3">Stock d4-2</strain>
    </source>
</reference>
<evidence type="ECO:0000313" key="3">
    <source>
        <dbReference type="Proteomes" id="UP000000600"/>
    </source>
</evidence>
<dbReference type="OMA" id="MNFEGMA"/>
<accession>A0BFI4</accession>
<feature type="region of interest" description="Disordered" evidence="1">
    <location>
        <begin position="1"/>
        <end position="33"/>
    </location>
</feature>
<dbReference type="RefSeq" id="XP_001424699.1">
    <property type="nucleotide sequence ID" value="XM_001424662.2"/>
</dbReference>
<dbReference type="OrthoDB" id="312381at2759"/>
<keyword evidence="3" id="KW-1185">Reference proteome</keyword>
<organism evidence="2 3">
    <name type="scientific">Paramecium tetraurelia</name>
    <dbReference type="NCBI Taxonomy" id="5888"/>
    <lineage>
        <taxon>Eukaryota</taxon>
        <taxon>Sar</taxon>
        <taxon>Alveolata</taxon>
        <taxon>Ciliophora</taxon>
        <taxon>Intramacronucleata</taxon>
        <taxon>Oligohymenophorea</taxon>
        <taxon>Peniculida</taxon>
        <taxon>Parameciidae</taxon>
        <taxon>Paramecium</taxon>
    </lineage>
</organism>
<dbReference type="InParanoid" id="A0BFI4"/>
<dbReference type="EMBL" id="CT867991">
    <property type="protein sequence ID" value="CAK57301.1"/>
    <property type="molecule type" value="Genomic_DNA"/>
</dbReference>
<gene>
    <name evidence="2" type="ORF">GSPATT00028336001</name>
</gene>
<sequence length="71" mass="8266">MDQQNKNNQSKNDKNEQQPKQKDEPIKPQKRERMVMKMQTGIDGMNFEGMAEESELRDKVSKAVQQVLQSS</sequence>
<protein>
    <submittedName>
        <fullName evidence="2">Uncharacterized protein</fullName>
    </submittedName>
</protein>
<dbReference type="HOGENOM" id="CLU_2745497_0_0_1"/>
<feature type="compositionally biased region" description="Basic and acidic residues" evidence="1">
    <location>
        <begin position="11"/>
        <end position="33"/>
    </location>
</feature>
<proteinExistence type="predicted"/>
<dbReference type="GeneID" id="5010483"/>
<evidence type="ECO:0000313" key="2">
    <source>
        <dbReference type="EMBL" id="CAK57301.1"/>
    </source>
</evidence>
<dbReference type="KEGG" id="ptm:GSPATT00028336001"/>
<feature type="compositionally biased region" description="Low complexity" evidence="1">
    <location>
        <begin position="1"/>
        <end position="10"/>
    </location>
</feature>
<name>A0BFI4_PARTE</name>
<dbReference type="AlphaFoldDB" id="A0BFI4"/>
<evidence type="ECO:0000256" key="1">
    <source>
        <dbReference type="SAM" id="MobiDB-lite"/>
    </source>
</evidence>
<dbReference type="Proteomes" id="UP000000600">
    <property type="component" value="Unassembled WGS sequence"/>
</dbReference>